<sequence length="82" mass="8842">MSFFKLSLNKTHNRSGGTTRKPALDVVDLSGSTQYTIQLPLASSSSSGPKSTSRSSDVAEMLDEDNMAWGSPPKKIKHNKST</sequence>
<feature type="compositionally biased region" description="Low complexity" evidence="1">
    <location>
        <begin position="43"/>
        <end position="56"/>
    </location>
</feature>
<name>A0A165E4R0_9APHY</name>
<feature type="region of interest" description="Disordered" evidence="1">
    <location>
        <begin position="1"/>
        <end position="23"/>
    </location>
</feature>
<organism evidence="2 3">
    <name type="scientific">Laetiporus sulphureus 93-53</name>
    <dbReference type="NCBI Taxonomy" id="1314785"/>
    <lineage>
        <taxon>Eukaryota</taxon>
        <taxon>Fungi</taxon>
        <taxon>Dikarya</taxon>
        <taxon>Basidiomycota</taxon>
        <taxon>Agaricomycotina</taxon>
        <taxon>Agaricomycetes</taxon>
        <taxon>Polyporales</taxon>
        <taxon>Laetiporus</taxon>
    </lineage>
</organism>
<dbReference type="GeneID" id="63825977"/>
<dbReference type="OrthoDB" id="2802999at2759"/>
<dbReference type="EMBL" id="KV427625">
    <property type="protein sequence ID" value="KZT06236.1"/>
    <property type="molecule type" value="Genomic_DNA"/>
</dbReference>
<protein>
    <submittedName>
        <fullName evidence="2">Uncharacterized protein</fullName>
    </submittedName>
</protein>
<dbReference type="Proteomes" id="UP000076871">
    <property type="component" value="Unassembled WGS sequence"/>
</dbReference>
<dbReference type="AlphaFoldDB" id="A0A165E4R0"/>
<proteinExistence type="predicted"/>
<feature type="region of interest" description="Disordered" evidence="1">
    <location>
        <begin position="40"/>
        <end position="82"/>
    </location>
</feature>
<dbReference type="InParanoid" id="A0A165E4R0"/>
<dbReference type="RefSeq" id="XP_040763976.1">
    <property type="nucleotide sequence ID" value="XM_040908948.1"/>
</dbReference>
<reference evidence="2 3" key="1">
    <citation type="journal article" date="2016" name="Mol. Biol. Evol.">
        <title>Comparative Genomics of Early-Diverging Mushroom-Forming Fungi Provides Insights into the Origins of Lignocellulose Decay Capabilities.</title>
        <authorList>
            <person name="Nagy L.G."/>
            <person name="Riley R."/>
            <person name="Tritt A."/>
            <person name="Adam C."/>
            <person name="Daum C."/>
            <person name="Floudas D."/>
            <person name="Sun H."/>
            <person name="Yadav J.S."/>
            <person name="Pangilinan J."/>
            <person name="Larsson K.H."/>
            <person name="Matsuura K."/>
            <person name="Barry K."/>
            <person name="Labutti K."/>
            <person name="Kuo R."/>
            <person name="Ohm R.A."/>
            <person name="Bhattacharya S.S."/>
            <person name="Shirouzu T."/>
            <person name="Yoshinaga Y."/>
            <person name="Martin F.M."/>
            <person name="Grigoriev I.V."/>
            <person name="Hibbett D.S."/>
        </authorList>
    </citation>
    <scope>NUCLEOTIDE SEQUENCE [LARGE SCALE GENOMIC DNA]</scope>
    <source>
        <strain evidence="2 3">93-53</strain>
    </source>
</reference>
<evidence type="ECO:0000313" key="2">
    <source>
        <dbReference type="EMBL" id="KZT06236.1"/>
    </source>
</evidence>
<evidence type="ECO:0000313" key="3">
    <source>
        <dbReference type="Proteomes" id="UP000076871"/>
    </source>
</evidence>
<accession>A0A165E4R0</accession>
<gene>
    <name evidence="2" type="ORF">LAESUDRAFT_726054</name>
</gene>
<evidence type="ECO:0000256" key="1">
    <source>
        <dbReference type="SAM" id="MobiDB-lite"/>
    </source>
</evidence>
<feature type="compositionally biased region" description="Polar residues" evidence="1">
    <location>
        <begin position="8"/>
        <end position="18"/>
    </location>
</feature>
<keyword evidence="3" id="KW-1185">Reference proteome</keyword>